<organism evidence="2 3">
    <name type="scientific">Cryobacterium glucosi</name>
    <dbReference type="NCBI Taxonomy" id="1259175"/>
    <lineage>
        <taxon>Bacteria</taxon>
        <taxon>Bacillati</taxon>
        <taxon>Actinomycetota</taxon>
        <taxon>Actinomycetes</taxon>
        <taxon>Micrococcales</taxon>
        <taxon>Microbacteriaceae</taxon>
        <taxon>Cryobacterium</taxon>
    </lineage>
</organism>
<evidence type="ECO:0000313" key="2">
    <source>
        <dbReference type="EMBL" id="TFC18715.1"/>
    </source>
</evidence>
<sequence>MGFITGSAGSQDHHKNWFNVLEAGHPPQSEFPQGRASVAVSASFMGDIQLLWPTIDQRFVLFLQRFAHSGRRTEVPRLTICSKKSSYGRLSPFHGERAADTERQVERKNRLVGPEEADFGGYCTSRNPVLKRKYHASAGATTLQNCARPTALNTMLRPKPSTSTRRENETHQDDCSSGSCGGGIRYDRMYQHATRVLF</sequence>
<gene>
    <name evidence="2" type="ORF">E3O46_13645</name>
</gene>
<feature type="region of interest" description="Disordered" evidence="1">
    <location>
        <begin position="152"/>
        <end position="178"/>
    </location>
</feature>
<name>A0ABY2IN41_9MICO</name>
<evidence type="ECO:0000256" key="1">
    <source>
        <dbReference type="SAM" id="MobiDB-lite"/>
    </source>
</evidence>
<dbReference type="EMBL" id="SOFS01000031">
    <property type="protein sequence ID" value="TFC18715.1"/>
    <property type="molecule type" value="Genomic_DNA"/>
</dbReference>
<feature type="compositionally biased region" description="Basic and acidic residues" evidence="1">
    <location>
        <begin position="164"/>
        <end position="174"/>
    </location>
</feature>
<reference evidence="2 3" key="1">
    <citation type="submission" date="2019-03" db="EMBL/GenBank/DDBJ databases">
        <title>Genomics of glacier-inhabiting Cryobacterium strains.</title>
        <authorList>
            <person name="Liu Q."/>
            <person name="Xin Y.-H."/>
        </authorList>
    </citation>
    <scope>NUCLEOTIDE SEQUENCE [LARGE SCALE GENOMIC DNA]</scope>
    <source>
        <strain evidence="2 3">MDB1-5</strain>
    </source>
</reference>
<comment type="caution">
    <text evidence="2">The sequence shown here is derived from an EMBL/GenBank/DDBJ whole genome shotgun (WGS) entry which is preliminary data.</text>
</comment>
<dbReference type="RefSeq" id="WP_134446145.1">
    <property type="nucleotide sequence ID" value="NZ_SOFS01000031.1"/>
</dbReference>
<keyword evidence="3" id="KW-1185">Reference proteome</keyword>
<proteinExistence type="predicted"/>
<protein>
    <submittedName>
        <fullName evidence="2">Uncharacterized protein</fullName>
    </submittedName>
</protein>
<accession>A0ABY2IN41</accession>
<evidence type="ECO:0000313" key="3">
    <source>
        <dbReference type="Proteomes" id="UP000297604"/>
    </source>
</evidence>
<dbReference type="Proteomes" id="UP000297604">
    <property type="component" value="Unassembled WGS sequence"/>
</dbReference>